<dbReference type="OrthoDB" id="9808480at2"/>
<dbReference type="AlphaFoldDB" id="A0A480AXA1"/>
<dbReference type="PANTHER" id="PTHR30204:SF90">
    <property type="entry name" value="HTH-TYPE TRANSCRIPTIONAL ACTIVATOR MTA"/>
    <property type="match status" value="1"/>
</dbReference>
<dbReference type="PANTHER" id="PTHR30204">
    <property type="entry name" value="REDOX-CYCLING DRUG-SENSING TRANSCRIPTIONAL ACTIVATOR SOXR"/>
    <property type="match status" value="1"/>
</dbReference>
<dbReference type="GO" id="GO:0003677">
    <property type="term" value="F:DNA binding"/>
    <property type="evidence" value="ECO:0007669"/>
    <property type="project" value="UniProtKB-KW"/>
</dbReference>
<proteinExistence type="predicted"/>
<protein>
    <submittedName>
        <fullName evidence="6">MerR family transcriptional regulator</fullName>
    </submittedName>
</protein>
<keyword evidence="3" id="KW-0010">Activator</keyword>
<comment type="caution">
    <text evidence="6">The sequence shown here is derived from an EMBL/GenBank/DDBJ whole genome shotgun (WGS) entry which is preliminary data.</text>
</comment>
<dbReference type="GO" id="GO:0003700">
    <property type="term" value="F:DNA-binding transcription factor activity"/>
    <property type="evidence" value="ECO:0007669"/>
    <property type="project" value="InterPro"/>
</dbReference>
<evidence type="ECO:0000259" key="5">
    <source>
        <dbReference type="PROSITE" id="PS50937"/>
    </source>
</evidence>
<keyword evidence="7" id="KW-1185">Reference proteome</keyword>
<keyword evidence="2" id="KW-0238">DNA-binding</keyword>
<organism evidence="6 7">
    <name type="scientific">Pseudaquabacterium pictum</name>
    <dbReference type="NCBI Taxonomy" id="2315236"/>
    <lineage>
        <taxon>Bacteria</taxon>
        <taxon>Pseudomonadati</taxon>
        <taxon>Pseudomonadota</taxon>
        <taxon>Betaproteobacteria</taxon>
        <taxon>Burkholderiales</taxon>
        <taxon>Sphaerotilaceae</taxon>
        <taxon>Pseudaquabacterium</taxon>
    </lineage>
</organism>
<evidence type="ECO:0000313" key="6">
    <source>
        <dbReference type="EMBL" id="GCL63428.1"/>
    </source>
</evidence>
<dbReference type="InterPro" id="IPR036244">
    <property type="entry name" value="TipA-like_antibiotic-bd"/>
</dbReference>
<dbReference type="PROSITE" id="PS50937">
    <property type="entry name" value="HTH_MERR_2"/>
    <property type="match status" value="1"/>
</dbReference>
<dbReference type="InterPro" id="IPR000551">
    <property type="entry name" value="MerR-type_HTH_dom"/>
</dbReference>
<dbReference type="InterPro" id="IPR012925">
    <property type="entry name" value="TipAS_dom"/>
</dbReference>
<keyword evidence="1" id="KW-0805">Transcription regulation</keyword>
<name>A0A480AXA1_9BURK</name>
<dbReference type="Gene3D" id="1.10.490.50">
    <property type="entry name" value="Antibiotic binding domain of TipA-like multidrug resistance regulators"/>
    <property type="match status" value="1"/>
</dbReference>
<dbReference type="SUPFAM" id="SSF89082">
    <property type="entry name" value="Antibiotic binding domain of TipA-like multidrug resistance regulators"/>
    <property type="match status" value="1"/>
</dbReference>
<gene>
    <name evidence="6" type="ORF">AQPW35_25090</name>
</gene>
<evidence type="ECO:0000313" key="7">
    <source>
        <dbReference type="Proteomes" id="UP000301751"/>
    </source>
</evidence>
<dbReference type="PRINTS" id="PR00040">
    <property type="entry name" value="HTHMERR"/>
</dbReference>
<evidence type="ECO:0000256" key="3">
    <source>
        <dbReference type="ARBA" id="ARBA00023159"/>
    </source>
</evidence>
<accession>A0A480AXA1</accession>
<dbReference type="SUPFAM" id="SSF46955">
    <property type="entry name" value="Putative DNA-binding domain"/>
    <property type="match status" value="1"/>
</dbReference>
<evidence type="ECO:0000256" key="1">
    <source>
        <dbReference type="ARBA" id="ARBA00023015"/>
    </source>
</evidence>
<dbReference type="RefSeq" id="WP_137733156.1">
    <property type="nucleotide sequence ID" value="NZ_BJCL01000005.1"/>
</dbReference>
<dbReference type="SMART" id="SM00422">
    <property type="entry name" value="HTH_MERR"/>
    <property type="match status" value="1"/>
</dbReference>
<dbReference type="Proteomes" id="UP000301751">
    <property type="component" value="Unassembled WGS sequence"/>
</dbReference>
<dbReference type="InterPro" id="IPR009061">
    <property type="entry name" value="DNA-bd_dom_put_sf"/>
</dbReference>
<dbReference type="Pfam" id="PF07739">
    <property type="entry name" value="TipAS"/>
    <property type="match status" value="1"/>
</dbReference>
<sequence>MQLKVGDLARRSGLTVRTLHHFDQIGLLSPSARSPAGYRLYGREDVARLHSIQALRHLGLPLKQIAALLAGDGEPLPQTVARQIRALDHEIAQATALRTRLALLMDKFSAGGQPEMGDWLDSLALMATYARYFSTDEIRTIVGNWQAVGDDWAALLAQVRALMDQGVPPTDLRVQPLAHQWMALIHHWLGGDFDLIDRWGRMYLQEPTARPDGAPALDMVRYIEQATAPRLAAWLRHFTLDELRRFRPVGASAWAALAADTARLMVAGVPPASARAAALADRLRDLFHQTVGQAADLVPTMDAALAAEPLLRAGAPLPPDALAYLAAASAPAARRAVTRSR</sequence>
<evidence type="ECO:0000256" key="2">
    <source>
        <dbReference type="ARBA" id="ARBA00023125"/>
    </source>
</evidence>
<dbReference type="Pfam" id="PF13411">
    <property type="entry name" value="MerR_1"/>
    <property type="match status" value="1"/>
</dbReference>
<evidence type="ECO:0000256" key="4">
    <source>
        <dbReference type="ARBA" id="ARBA00023163"/>
    </source>
</evidence>
<dbReference type="Gene3D" id="1.10.1660.10">
    <property type="match status" value="1"/>
</dbReference>
<keyword evidence="4" id="KW-0804">Transcription</keyword>
<dbReference type="EMBL" id="BJCL01000005">
    <property type="protein sequence ID" value="GCL63428.1"/>
    <property type="molecule type" value="Genomic_DNA"/>
</dbReference>
<feature type="domain" description="HTH merR-type" evidence="5">
    <location>
        <begin position="1"/>
        <end position="71"/>
    </location>
</feature>
<reference evidence="7" key="1">
    <citation type="submission" date="2019-03" db="EMBL/GenBank/DDBJ databases">
        <title>Aquabacterium pictum sp.nov., the first bacteriochlorophyll a-containing freshwater bacterium in the genus Aquabacterium of the class Betaproteobacteria.</title>
        <authorList>
            <person name="Hirose S."/>
            <person name="Tank M."/>
            <person name="Hara E."/>
            <person name="Tamaki H."/>
            <person name="Takaichi S."/>
            <person name="Haruta S."/>
            <person name="Hanada S."/>
        </authorList>
    </citation>
    <scope>NUCLEOTIDE SEQUENCE [LARGE SCALE GENOMIC DNA]</scope>
    <source>
        <strain evidence="7">W35</strain>
    </source>
</reference>
<dbReference type="InterPro" id="IPR047057">
    <property type="entry name" value="MerR_fam"/>
</dbReference>